<proteinExistence type="predicted"/>
<keyword evidence="1" id="KW-0129">CBS domain</keyword>
<dbReference type="Proteomes" id="UP000427769">
    <property type="component" value="Chromosome"/>
</dbReference>
<dbReference type="InterPro" id="IPR046342">
    <property type="entry name" value="CBS_dom_sf"/>
</dbReference>
<feature type="domain" description="CBS" evidence="2">
    <location>
        <begin position="10"/>
        <end position="78"/>
    </location>
</feature>
<name>A0A5K7Z0X7_9BACT</name>
<reference evidence="3 4" key="1">
    <citation type="submission" date="2019-11" db="EMBL/GenBank/DDBJ databases">
        <title>Comparative genomics of hydrocarbon-degrading Desulfosarcina strains.</title>
        <authorList>
            <person name="Watanabe M."/>
            <person name="Kojima H."/>
            <person name="Fukui M."/>
        </authorList>
    </citation>
    <scope>NUCLEOTIDE SEQUENCE [LARGE SCALE GENOMIC DNA]</scope>
    <source>
        <strain evidence="3 4">PP31</strain>
    </source>
</reference>
<gene>
    <name evidence="3" type="ORF">DSCW_11900</name>
</gene>
<keyword evidence="4" id="KW-1185">Reference proteome</keyword>
<feature type="domain" description="CBS" evidence="2">
    <location>
        <begin position="124"/>
        <end position="182"/>
    </location>
</feature>
<dbReference type="InterPro" id="IPR000644">
    <property type="entry name" value="CBS_dom"/>
</dbReference>
<accession>A0A5K7Z0X7</accession>
<sequence>MKTKRVKDLMVPLSAYATVSEDATLTDAVAALKQSHEDFDKAKYRHRAVLVLGKDRKLSGKVNLHAIFKALEPKYEDMFSDTGSMHLGFTRKYQKAIFDSVKLWQDPMDQICRKAAQVKVKNFMVTPTEGEMIEPDASLGEAVHQLVLGQYQSLLVVQDKQVVGVLRLTDVAEAVINEILACNR</sequence>
<dbReference type="SMART" id="SM00116">
    <property type="entry name" value="CBS"/>
    <property type="match status" value="2"/>
</dbReference>
<evidence type="ECO:0000256" key="1">
    <source>
        <dbReference type="PROSITE-ProRule" id="PRU00703"/>
    </source>
</evidence>
<dbReference type="KEGG" id="dwd:DSCW_11900"/>
<dbReference type="RefSeq" id="WP_155302851.1">
    <property type="nucleotide sequence ID" value="NZ_AP021875.1"/>
</dbReference>
<dbReference type="SUPFAM" id="SSF54631">
    <property type="entry name" value="CBS-domain pair"/>
    <property type="match status" value="1"/>
</dbReference>
<evidence type="ECO:0000313" key="4">
    <source>
        <dbReference type="Proteomes" id="UP000427769"/>
    </source>
</evidence>
<dbReference type="Gene3D" id="3.10.580.10">
    <property type="entry name" value="CBS-domain"/>
    <property type="match status" value="1"/>
</dbReference>
<dbReference type="PROSITE" id="PS51371">
    <property type="entry name" value="CBS"/>
    <property type="match status" value="2"/>
</dbReference>
<organism evidence="3 4">
    <name type="scientific">Desulfosarcina widdelii</name>
    <dbReference type="NCBI Taxonomy" id="947919"/>
    <lineage>
        <taxon>Bacteria</taxon>
        <taxon>Pseudomonadati</taxon>
        <taxon>Thermodesulfobacteriota</taxon>
        <taxon>Desulfobacteria</taxon>
        <taxon>Desulfobacterales</taxon>
        <taxon>Desulfosarcinaceae</taxon>
        <taxon>Desulfosarcina</taxon>
    </lineage>
</organism>
<dbReference type="EMBL" id="AP021875">
    <property type="protein sequence ID" value="BBO73773.1"/>
    <property type="molecule type" value="Genomic_DNA"/>
</dbReference>
<protein>
    <recommendedName>
        <fullName evidence="2">CBS domain-containing protein</fullName>
    </recommendedName>
</protein>
<evidence type="ECO:0000313" key="3">
    <source>
        <dbReference type="EMBL" id="BBO73773.1"/>
    </source>
</evidence>
<evidence type="ECO:0000259" key="2">
    <source>
        <dbReference type="PROSITE" id="PS51371"/>
    </source>
</evidence>
<dbReference type="OrthoDB" id="5470806at2"/>
<dbReference type="Pfam" id="PF00571">
    <property type="entry name" value="CBS"/>
    <property type="match status" value="2"/>
</dbReference>
<dbReference type="AlphaFoldDB" id="A0A5K7Z0X7"/>